<dbReference type="SUPFAM" id="SSF57850">
    <property type="entry name" value="RING/U-box"/>
    <property type="match status" value="1"/>
</dbReference>
<sequence length="197" mass="23420">MQLRLFNQFFLSQDIKCCVCWDQYNLIETTFPVLVLQCGHMVCVYCKKHLAISMECPLCKAFPVNSYILSARHNTEPISTEYNIVSKLHNNPHFVNRVYEVFELLHINTVHHINDHLYCKNMKNGLDLVTKVLQYENTTIRELAPQFVPVKEKNTIDNQHEIQKKFDNLAYKYKKLEVKMLKYKLKYKCLKQTKSRK</sequence>
<dbReference type="Proteomes" id="UP000232707">
    <property type="component" value="Segment"/>
</dbReference>
<dbReference type="KEGG" id="vg:37616911"/>
<keyword evidence="1" id="KW-0862">Zinc</keyword>
<proteinExistence type="predicted"/>
<dbReference type="RefSeq" id="YP_009506106.1">
    <property type="nucleotide sequence ID" value="NC_038375.1"/>
</dbReference>
<dbReference type="InterPro" id="IPR001841">
    <property type="entry name" value="Znf_RING"/>
</dbReference>
<name>A0A1D8QL61_GVTN</name>
<dbReference type="InterPro" id="IPR013083">
    <property type="entry name" value="Znf_RING/FYVE/PHD"/>
</dbReference>
<protein>
    <recommendedName>
        <fullName evidence="2">RING-type domain-containing protein</fullName>
    </recommendedName>
</protein>
<organism evidence="3 4">
    <name type="scientific">Trichoplusia ni granulovirus LBIV-12</name>
    <dbReference type="NCBI Taxonomy" id="1916701"/>
    <lineage>
        <taxon>Viruses</taxon>
        <taxon>Viruses incertae sedis</taxon>
        <taxon>Naldaviricetes</taxon>
        <taxon>Lefavirales</taxon>
        <taxon>Baculoviridae</taxon>
        <taxon>Betabaculovirus</taxon>
        <taxon>Betabaculovirus trini</taxon>
    </lineage>
</organism>
<evidence type="ECO:0000313" key="4">
    <source>
        <dbReference type="Proteomes" id="UP000232707"/>
    </source>
</evidence>
<keyword evidence="1" id="KW-0863">Zinc-finger</keyword>
<keyword evidence="1" id="KW-0479">Metal-binding</keyword>
<dbReference type="PROSITE" id="PS50089">
    <property type="entry name" value="ZF_RING_2"/>
    <property type="match status" value="1"/>
</dbReference>
<accession>A0A1D8QL61</accession>
<feature type="domain" description="RING-type" evidence="2">
    <location>
        <begin position="17"/>
        <end position="60"/>
    </location>
</feature>
<dbReference type="EMBL" id="KU752557">
    <property type="protein sequence ID" value="AOW41375.1"/>
    <property type="molecule type" value="Genomic_DNA"/>
</dbReference>
<evidence type="ECO:0000313" key="3">
    <source>
        <dbReference type="EMBL" id="AOW41375.1"/>
    </source>
</evidence>
<dbReference type="GeneID" id="37616911"/>
<dbReference type="GO" id="GO:0008270">
    <property type="term" value="F:zinc ion binding"/>
    <property type="evidence" value="ECO:0007669"/>
    <property type="project" value="UniProtKB-KW"/>
</dbReference>
<evidence type="ECO:0000259" key="2">
    <source>
        <dbReference type="PROSITE" id="PS50089"/>
    </source>
</evidence>
<reference evidence="3 4" key="1">
    <citation type="submission" date="2016-02" db="EMBL/GenBank/DDBJ databases">
        <title>Genome sequence of a new Betabaculovirus TnGV isolated from the cabagge looper Trichoplusia ni (Lepidoptera: Noctuidae).</title>
        <authorList>
            <person name="Del Rincon-Castro M.C."/>
            <person name="Bivian-Hernandez Mdl.A."/>
            <person name="Lopez-Tlacomulco J.J."/>
            <person name="Ibarra J.E."/>
        </authorList>
    </citation>
    <scope>NUCLEOTIDE SEQUENCE [LARGE SCALE GENOMIC DNA]</scope>
    <source>
        <strain evidence="3">LBIV-12</strain>
    </source>
</reference>
<dbReference type="Gene3D" id="3.30.40.10">
    <property type="entry name" value="Zinc/RING finger domain, C3HC4 (zinc finger)"/>
    <property type="match status" value="1"/>
</dbReference>
<evidence type="ECO:0000256" key="1">
    <source>
        <dbReference type="PROSITE-ProRule" id="PRU00175"/>
    </source>
</evidence>
<keyword evidence="4" id="KW-1185">Reference proteome</keyword>